<evidence type="ECO:0000313" key="4">
    <source>
        <dbReference type="Proteomes" id="UP000315295"/>
    </source>
</evidence>
<keyword evidence="4" id="KW-1185">Reference proteome</keyword>
<feature type="compositionally biased region" description="Acidic residues" evidence="1">
    <location>
        <begin position="105"/>
        <end position="116"/>
    </location>
</feature>
<evidence type="ECO:0000313" key="3">
    <source>
        <dbReference type="EMBL" id="TQD96267.1"/>
    </source>
</evidence>
<proteinExistence type="predicted"/>
<reference evidence="3 4" key="1">
    <citation type="journal article" date="2019" name="G3 (Bethesda)">
        <title>Sequencing of a Wild Apple (Malus baccata) Genome Unravels the Differences Between Cultivated and Wild Apple Species Regarding Disease Resistance and Cold Tolerance.</title>
        <authorList>
            <person name="Chen X."/>
        </authorList>
    </citation>
    <scope>NUCLEOTIDE SEQUENCE [LARGE SCALE GENOMIC DNA]</scope>
    <source>
        <strain evidence="4">cv. Shandingzi</strain>
        <tissue evidence="3">Leaves</tissue>
    </source>
</reference>
<feature type="compositionally biased region" description="Polar residues" evidence="1">
    <location>
        <begin position="231"/>
        <end position="241"/>
    </location>
</feature>
<evidence type="ECO:0000259" key="2">
    <source>
        <dbReference type="Pfam" id="PF25597"/>
    </source>
</evidence>
<evidence type="ECO:0000256" key="1">
    <source>
        <dbReference type="SAM" id="MobiDB-lite"/>
    </source>
</evidence>
<dbReference type="AlphaFoldDB" id="A0A540MBZ4"/>
<feature type="region of interest" description="Disordered" evidence="1">
    <location>
        <begin position="92"/>
        <end position="159"/>
    </location>
</feature>
<protein>
    <recommendedName>
        <fullName evidence="2">Retroviral polymerase SH3-like domain-containing protein</fullName>
    </recommendedName>
</protein>
<dbReference type="Proteomes" id="UP000315295">
    <property type="component" value="Unassembled WGS sequence"/>
</dbReference>
<accession>A0A540MBZ4</accession>
<dbReference type="Pfam" id="PF25597">
    <property type="entry name" value="SH3_retrovirus"/>
    <property type="match status" value="1"/>
</dbReference>
<feature type="domain" description="Retroviral polymerase SH3-like" evidence="2">
    <location>
        <begin position="13"/>
        <end position="71"/>
    </location>
</feature>
<sequence>MKPTVSYFRVFACVCYVFVPSHLRSKFDKKAVRCIFVGYDSQRKGWKCCDPTTGRCYTSRNVVFDEASSWWSSEKEVLPDSREIEEKLQQKMGEQTVQIQSRPDESEDSLDGDDVEQAVPQNPWQCGVYQQPEEERPSEVEVSTPQSQPRRSTRIRKPNPKYANVAIEEEAVEPEWLKVRRKGQYSGAKSSLESSGKAKRCETHIMQMGVQDKVLSTQHGGKNELTLRGSVENQCQAQNNK</sequence>
<dbReference type="InterPro" id="IPR057670">
    <property type="entry name" value="SH3_retrovirus"/>
</dbReference>
<gene>
    <name evidence="3" type="ORF">C1H46_018033</name>
</gene>
<organism evidence="3 4">
    <name type="scientific">Malus baccata</name>
    <name type="common">Siberian crab apple</name>
    <name type="synonym">Pyrus baccata</name>
    <dbReference type="NCBI Taxonomy" id="106549"/>
    <lineage>
        <taxon>Eukaryota</taxon>
        <taxon>Viridiplantae</taxon>
        <taxon>Streptophyta</taxon>
        <taxon>Embryophyta</taxon>
        <taxon>Tracheophyta</taxon>
        <taxon>Spermatophyta</taxon>
        <taxon>Magnoliopsida</taxon>
        <taxon>eudicotyledons</taxon>
        <taxon>Gunneridae</taxon>
        <taxon>Pentapetalae</taxon>
        <taxon>rosids</taxon>
        <taxon>fabids</taxon>
        <taxon>Rosales</taxon>
        <taxon>Rosaceae</taxon>
        <taxon>Amygdaloideae</taxon>
        <taxon>Maleae</taxon>
        <taxon>Malus</taxon>
    </lineage>
</organism>
<feature type="compositionally biased region" description="Polar residues" evidence="1">
    <location>
        <begin position="92"/>
        <end position="101"/>
    </location>
</feature>
<name>A0A540MBZ4_MALBA</name>
<feature type="region of interest" description="Disordered" evidence="1">
    <location>
        <begin position="217"/>
        <end position="241"/>
    </location>
</feature>
<dbReference type="EMBL" id="VIEB01000294">
    <property type="protein sequence ID" value="TQD96267.1"/>
    <property type="molecule type" value="Genomic_DNA"/>
</dbReference>
<comment type="caution">
    <text evidence="3">The sequence shown here is derived from an EMBL/GenBank/DDBJ whole genome shotgun (WGS) entry which is preliminary data.</text>
</comment>
<dbReference type="STRING" id="106549.A0A540MBZ4"/>